<evidence type="ECO:0000313" key="2">
    <source>
        <dbReference type="Proteomes" id="UP000236630"/>
    </source>
</evidence>
<name>A0A2H5PPE1_CITUN</name>
<keyword evidence="2" id="KW-1185">Reference proteome</keyword>
<reference evidence="1 2" key="1">
    <citation type="journal article" date="2017" name="Front. Genet.">
        <title>Draft sequencing of the heterozygous diploid genome of Satsuma (Citrus unshiu Marc.) using a hybrid assembly approach.</title>
        <authorList>
            <person name="Shimizu T."/>
            <person name="Tanizawa Y."/>
            <person name="Mochizuki T."/>
            <person name="Nagasaki H."/>
            <person name="Yoshioka T."/>
            <person name="Toyoda A."/>
            <person name="Fujiyama A."/>
            <person name="Kaminuma E."/>
            <person name="Nakamura Y."/>
        </authorList>
    </citation>
    <scope>NUCLEOTIDE SEQUENCE [LARGE SCALE GENOMIC DNA]</scope>
    <source>
        <strain evidence="2">cv. Miyagawa wase</strain>
    </source>
</reference>
<evidence type="ECO:0000313" key="1">
    <source>
        <dbReference type="EMBL" id="GAY54227.1"/>
    </source>
</evidence>
<accession>A0A2H5PPE1</accession>
<protein>
    <submittedName>
        <fullName evidence="1">Uncharacterized protein</fullName>
    </submittedName>
</protein>
<organism evidence="1 2">
    <name type="scientific">Citrus unshiu</name>
    <name type="common">Satsuma mandarin</name>
    <name type="synonym">Citrus nobilis var. unshiu</name>
    <dbReference type="NCBI Taxonomy" id="55188"/>
    <lineage>
        <taxon>Eukaryota</taxon>
        <taxon>Viridiplantae</taxon>
        <taxon>Streptophyta</taxon>
        <taxon>Embryophyta</taxon>
        <taxon>Tracheophyta</taxon>
        <taxon>Spermatophyta</taxon>
        <taxon>Magnoliopsida</taxon>
        <taxon>eudicotyledons</taxon>
        <taxon>Gunneridae</taxon>
        <taxon>Pentapetalae</taxon>
        <taxon>rosids</taxon>
        <taxon>malvids</taxon>
        <taxon>Sapindales</taxon>
        <taxon>Rutaceae</taxon>
        <taxon>Aurantioideae</taxon>
        <taxon>Citrus</taxon>
    </lineage>
</organism>
<proteinExistence type="predicted"/>
<feature type="non-terminal residue" evidence="1">
    <location>
        <position position="81"/>
    </location>
</feature>
<dbReference type="EMBL" id="BDQV01000102">
    <property type="protein sequence ID" value="GAY54227.1"/>
    <property type="molecule type" value="Genomic_DNA"/>
</dbReference>
<dbReference type="AlphaFoldDB" id="A0A2H5PPE1"/>
<sequence>MEPSKSPEKLLNPRYKNCSRVKLPIECGTLPQKPHDLRSNSFKELKFPVDHGNSPDNLLTEREIYFFQRMKITNGNRQLTP</sequence>
<gene>
    <name evidence="1" type="ORF">CUMW_155070</name>
</gene>
<dbReference type="Proteomes" id="UP000236630">
    <property type="component" value="Unassembled WGS sequence"/>
</dbReference>
<comment type="caution">
    <text evidence="1">The sequence shown here is derived from an EMBL/GenBank/DDBJ whole genome shotgun (WGS) entry which is preliminary data.</text>
</comment>